<dbReference type="STRING" id="1296100.A0A1B9G317"/>
<evidence type="ECO:0000313" key="3">
    <source>
        <dbReference type="EMBL" id="WVW84066.1"/>
    </source>
</evidence>
<dbReference type="EMBL" id="CP144544">
    <property type="protein sequence ID" value="WVW84066.1"/>
    <property type="molecule type" value="Genomic_DNA"/>
</dbReference>
<dbReference type="VEuPathDB" id="FungiDB:I302_05220"/>
<accession>A0A1B9G317</accession>
<dbReference type="OrthoDB" id="47172at2759"/>
<evidence type="ECO:0000259" key="1">
    <source>
        <dbReference type="PROSITE" id="PS51184"/>
    </source>
</evidence>
<dbReference type="RefSeq" id="XP_019046471.1">
    <property type="nucleotide sequence ID" value="XM_019191841.1"/>
</dbReference>
<dbReference type="InterPro" id="IPR041667">
    <property type="entry name" value="Cupin_8"/>
</dbReference>
<dbReference type="PANTHER" id="PTHR12461">
    <property type="entry name" value="HYPOXIA-INDUCIBLE FACTOR 1 ALPHA INHIBITOR-RELATED"/>
    <property type="match status" value="1"/>
</dbReference>
<keyword evidence="4" id="KW-1185">Reference proteome</keyword>
<reference evidence="2" key="1">
    <citation type="submission" date="2013-07" db="EMBL/GenBank/DDBJ databases">
        <title>The Genome Sequence of Cryptococcus bestiolae CBS10118.</title>
        <authorList>
            <consortium name="The Broad Institute Genome Sequencing Platform"/>
            <person name="Cuomo C."/>
            <person name="Litvintseva A."/>
            <person name="Chen Y."/>
            <person name="Heitman J."/>
            <person name="Sun S."/>
            <person name="Springer D."/>
            <person name="Dromer F."/>
            <person name="Young S.K."/>
            <person name="Zeng Q."/>
            <person name="Gargeya S."/>
            <person name="Fitzgerald M."/>
            <person name="Abouelleil A."/>
            <person name="Alvarado L."/>
            <person name="Berlin A.M."/>
            <person name="Chapman S.B."/>
            <person name="Dewar J."/>
            <person name="Goldberg J."/>
            <person name="Griggs A."/>
            <person name="Gujja S."/>
            <person name="Hansen M."/>
            <person name="Howarth C."/>
            <person name="Imamovic A."/>
            <person name="Larimer J."/>
            <person name="McCowan C."/>
            <person name="Murphy C."/>
            <person name="Pearson M."/>
            <person name="Priest M."/>
            <person name="Roberts A."/>
            <person name="Saif S."/>
            <person name="Shea T."/>
            <person name="Sykes S."/>
            <person name="Wortman J."/>
            <person name="Nusbaum C."/>
            <person name="Birren B."/>
        </authorList>
    </citation>
    <scope>NUCLEOTIDE SEQUENCE [LARGE SCALE GENOMIC DNA]</scope>
    <source>
        <strain evidence="2">CBS 10118</strain>
    </source>
</reference>
<dbReference type="GeneID" id="30209619"/>
<dbReference type="Gene3D" id="2.60.120.650">
    <property type="entry name" value="Cupin"/>
    <property type="match status" value="1"/>
</dbReference>
<dbReference type="EMBL" id="KI894021">
    <property type="protein sequence ID" value="OCF25401.1"/>
    <property type="molecule type" value="Genomic_DNA"/>
</dbReference>
<dbReference type="PROSITE" id="PS51184">
    <property type="entry name" value="JMJC"/>
    <property type="match status" value="1"/>
</dbReference>
<protein>
    <recommendedName>
        <fullName evidence="1">JmjC domain-containing protein</fullName>
    </recommendedName>
</protein>
<name>A0A1B9G317_9TREE</name>
<evidence type="ECO:0000313" key="4">
    <source>
        <dbReference type="Proteomes" id="UP000092730"/>
    </source>
</evidence>
<proteinExistence type="predicted"/>
<evidence type="ECO:0000313" key="2">
    <source>
        <dbReference type="EMBL" id="OCF25401.1"/>
    </source>
</evidence>
<dbReference type="PANTHER" id="PTHR12461:SF105">
    <property type="entry name" value="HYPOXIA-INDUCIBLE FACTOR 1-ALPHA INHIBITOR"/>
    <property type="match status" value="1"/>
</dbReference>
<dbReference type="SUPFAM" id="SSF51197">
    <property type="entry name" value="Clavaminate synthase-like"/>
    <property type="match status" value="1"/>
</dbReference>
<organism evidence="2">
    <name type="scientific">Kwoniella bestiolae CBS 10118</name>
    <dbReference type="NCBI Taxonomy" id="1296100"/>
    <lineage>
        <taxon>Eukaryota</taxon>
        <taxon>Fungi</taxon>
        <taxon>Dikarya</taxon>
        <taxon>Basidiomycota</taxon>
        <taxon>Agaricomycotina</taxon>
        <taxon>Tremellomycetes</taxon>
        <taxon>Tremellales</taxon>
        <taxon>Cryptococcaceae</taxon>
        <taxon>Kwoniella</taxon>
    </lineage>
</organism>
<dbReference type="InterPro" id="IPR003347">
    <property type="entry name" value="JmjC_dom"/>
</dbReference>
<dbReference type="AlphaFoldDB" id="A0A1B9G317"/>
<feature type="domain" description="JmjC" evidence="1">
    <location>
        <begin position="98"/>
        <end position="280"/>
    </location>
</feature>
<dbReference type="Pfam" id="PF13621">
    <property type="entry name" value="Cupin_8"/>
    <property type="match status" value="1"/>
</dbReference>
<reference evidence="3" key="4">
    <citation type="submission" date="2024-02" db="EMBL/GenBank/DDBJ databases">
        <title>Comparative genomics of Cryptococcus and Kwoniella reveals pathogenesis evolution and contrasting modes of karyotype evolution via chromosome fusion or intercentromeric recombination.</title>
        <authorList>
            <person name="Coelho M.A."/>
            <person name="David-Palma M."/>
            <person name="Shea T."/>
            <person name="Bowers K."/>
            <person name="McGinley-Smith S."/>
            <person name="Mohammad A.W."/>
            <person name="Gnirke A."/>
            <person name="Yurkov A.M."/>
            <person name="Nowrousian M."/>
            <person name="Sun S."/>
            <person name="Cuomo C.A."/>
            <person name="Heitman J."/>
        </authorList>
    </citation>
    <scope>NUCLEOTIDE SEQUENCE</scope>
    <source>
        <strain evidence="3">CBS 10118</strain>
    </source>
</reference>
<reference evidence="3" key="2">
    <citation type="submission" date="2013-07" db="EMBL/GenBank/DDBJ databases">
        <authorList>
            <consortium name="The Broad Institute Genome Sequencing Platform"/>
            <person name="Cuomo C."/>
            <person name="Litvintseva A."/>
            <person name="Chen Y."/>
            <person name="Heitman J."/>
            <person name="Sun S."/>
            <person name="Springer D."/>
            <person name="Dromer F."/>
            <person name="Young S.K."/>
            <person name="Zeng Q."/>
            <person name="Gargeya S."/>
            <person name="Fitzgerald M."/>
            <person name="Abouelleil A."/>
            <person name="Alvarado L."/>
            <person name="Berlin A.M."/>
            <person name="Chapman S.B."/>
            <person name="Dewar J."/>
            <person name="Goldberg J."/>
            <person name="Griggs A."/>
            <person name="Gujja S."/>
            <person name="Hansen M."/>
            <person name="Howarth C."/>
            <person name="Imamovic A."/>
            <person name="Larimer J."/>
            <person name="McCowan C."/>
            <person name="Murphy C."/>
            <person name="Pearson M."/>
            <person name="Priest M."/>
            <person name="Roberts A."/>
            <person name="Saif S."/>
            <person name="Shea T."/>
            <person name="Sykes S."/>
            <person name="Wortman J."/>
            <person name="Nusbaum C."/>
            <person name="Birren B."/>
        </authorList>
    </citation>
    <scope>NUCLEOTIDE SEQUENCE</scope>
    <source>
        <strain evidence="3">CBS 10118</strain>
    </source>
</reference>
<dbReference type="KEGG" id="kbi:30209619"/>
<reference evidence="2" key="3">
    <citation type="submission" date="2014-01" db="EMBL/GenBank/DDBJ databases">
        <title>Evolution of pathogenesis and genome organization in the Tremellales.</title>
        <authorList>
            <person name="Cuomo C."/>
            <person name="Litvintseva A."/>
            <person name="Heitman J."/>
            <person name="Chen Y."/>
            <person name="Sun S."/>
            <person name="Springer D."/>
            <person name="Dromer F."/>
            <person name="Young S."/>
            <person name="Zeng Q."/>
            <person name="Chapman S."/>
            <person name="Gujja S."/>
            <person name="Saif S."/>
            <person name="Birren B."/>
        </authorList>
    </citation>
    <scope>NUCLEOTIDE SEQUENCE</scope>
    <source>
        <strain evidence="2">CBS 10118</strain>
    </source>
</reference>
<gene>
    <name evidence="2" type="ORF">I302_05220</name>
    <name evidence="3" type="ORF">I302_106094</name>
</gene>
<sequence length="280" mass="31130">MSSLIRTARSIASITPTQLQEHLTKCHAHPLHLTGLITSWPALTQWRSSDQLRAMREAVGEERAVEIELGKKGRGYLHPDWQRVHMGFGMFLDAFIFDQIPSSIPKSQLPSAYLAQSDLLDNSPKLAESVPPLPHFYMGKEKSLYRRTVWIGPEKSFTPFHKDPYVGLYSQILGNKTFHVLPPEAAQYLSPSNLARHTNTSQIPIPVSRVFSDSSNTDDLADLPQGILDTCQTQLKQAFTMDDACAVKLKEGESVLIPEGWWHAAEGGDGPGVGVGAWFR</sequence>
<dbReference type="Proteomes" id="UP000092730">
    <property type="component" value="Chromosome 4"/>
</dbReference>